<dbReference type="SUPFAM" id="SSF55136">
    <property type="entry name" value="Probable bacterial effector-binding domain"/>
    <property type="match status" value="1"/>
</dbReference>
<evidence type="ECO:0000313" key="3">
    <source>
        <dbReference type="Proteomes" id="UP000000628"/>
    </source>
</evidence>
<accession>C7R0X0</accession>
<gene>
    <name evidence="2" type="ordered locus">Jden_2056</name>
</gene>
<dbReference type="Gene3D" id="3.20.80.10">
    <property type="entry name" value="Regulatory factor, effector binding domain"/>
    <property type="match status" value="1"/>
</dbReference>
<evidence type="ECO:0000313" key="2">
    <source>
        <dbReference type="EMBL" id="ACV09694.1"/>
    </source>
</evidence>
<name>C7R0X0_JONDD</name>
<sequence length="160" mass="17298">MSFRVGNAFSDPRVTMRQPQPVVLIRGTLNPAHVSAFYATAFPELASWLNLNRIPVSGPPVTLSHIASSTMMEVAAAYPVTVKVPTTQRITMGTLPGGPVASLIVQGSHEYLADGYDHLRAWLGENGYGPGPVSWASYIRLPDEHGDQRACVTELSWPIA</sequence>
<dbReference type="OrthoDB" id="795001at2"/>
<dbReference type="EMBL" id="CP001706">
    <property type="protein sequence ID" value="ACV09694.1"/>
    <property type="molecule type" value="Genomic_DNA"/>
</dbReference>
<dbReference type="KEGG" id="jde:Jden_2056"/>
<dbReference type="STRING" id="471856.Jden_2056"/>
<proteinExistence type="predicted"/>
<dbReference type="InterPro" id="IPR029442">
    <property type="entry name" value="GyrI-like"/>
</dbReference>
<evidence type="ECO:0000259" key="1">
    <source>
        <dbReference type="SMART" id="SM00871"/>
    </source>
</evidence>
<dbReference type="Proteomes" id="UP000000628">
    <property type="component" value="Chromosome"/>
</dbReference>
<keyword evidence="3" id="KW-1185">Reference proteome</keyword>
<dbReference type="InterPro" id="IPR011256">
    <property type="entry name" value="Reg_factor_effector_dom_sf"/>
</dbReference>
<dbReference type="HOGENOM" id="CLU_1649861_0_0_11"/>
<reference evidence="2 3" key="1">
    <citation type="journal article" date="2009" name="Stand. Genomic Sci.">
        <title>Complete genome sequence of Jonesia denitrificans type strain (Prevot 55134).</title>
        <authorList>
            <person name="Pukall R."/>
            <person name="Gehrich-Schroter G."/>
            <person name="Lapidus A."/>
            <person name="Nolan M."/>
            <person name="Glavina Del Rio T."/>
            <person name="Lucas S."/>
            <person name="Chen F."/>
            <person name="Tice H."/>
            <person name="Pitluck S."/>
            <person name="Cheng J.F."/>
            <person name="Copeland A."/>
            <person name="Saunders E."/>
            <person name="Brettin T."/>
            <person name="Detter J.C."/>
            <person name="Bruce D."/>
            <person name="Goodwin L."/>
            <person name="Pati A."/>
            <person name="Ivanova N."/>
            <person name="Mavromatis K."/>
            <person name="Ovchinnikova G."/>
            <person name="Chen A."/>
            <person name="Palaniappan K."/>
            <person name="Land M."/>
            <person name="Hauser L."/>
            <person name="Chang Y.J."/>
            <person name="Jeffries C.D."/>
            <person name="Chain P."/>
            <person name="Goker M."/>
            <person name="Bristow J."/>
            <person name="Eisen J.A."/>
            <person name="Markowitz V."/>
            <person name="Hugenholtz P."/>
            <person name="Kyrpides N.C."/>
            <person name="Klenk H.P."/>
            <person name="Han C."/>
        </authorList>
    </citation>
    <scope>NUCLEOTIDE SEQUENCE [LARGE SCALE GENOMIC DNA]</scope>
    <source>
        <strain evidence="3">ATCC 14870 / DSM 20603 / BCRC 15368 / CIP 55.134 / JCM 11481 / NBRC 15587 / NCTC 10816 / Prevot 55134</strain>
    </source>
</reference>
<dbReference type="InterPro" id="IPR010499">
    <property type="entry name" value="AraC_E-bd"/>
</dbReference>
<dbReference type="SMART" id="SM00871">
    <property type="entry name" value="AraC_E_bind"/>
    <property type="match status" value="1"/>
</dbReference>
<protein>
    <submittedName>
        <fullName evidence="2">Transcriptional activator ligand binding domain protein</fullName>
    </submittedName>
</protein>
<feature type="domain" description="AraC effector-binding" evidence="1">
    <location>
        <begin position="10"/>
        <end position="160"/>
    </location>
</feature>
<dbReference type="Pfam" id="PF06445">
    <property type="entry name" value="GyrI-like"/>
    <property type="match status" value="1"/>
</dbReference>
<organism evidence="2 3">
    <name type="scientific">Jonesia denitrificans (strain ATCC 14870 / DSM 20603 / BCRC 15368 / CIP 55.134 / JCM 11481 / NBRC 15587 / NCTC 10816 / Prevot 55134)</name>
    <name type="common">Listeria denitrificans</name>
    <dbReference type="NCBI Taxonomy" id="471856"/>
    <lineage>
        <taxon>Bacteria</taxon>
        <taxon>Bacillati</taxon>
        <taxon>Actinomycetota</taxon>
        <taxon>Actinomycetes</taxon>
        <taxon>Micrococcales</taxon>
        <taxon>Jonesiaceae</taxon>
        <taxon>Jonesia</taxon>
    </lineage>
</organism>
<dbReference type="RefSeq" id="WP_015772322.1">
    <property type="nucleotide sequence ID" value="NC_013174.1"/>
</dbReference>
<dbReference type="eggNOG" id="COG4978">
    <property type="taxonomic scope" value="Bacteria"/>
</dbReference>
<dbReference type="AlphaFoldDB" id="C7R0X0"/>